<evidence type="ECO:0000313" key="8">
    <source>
        <dbReference type="EMBL" id="RHK10193.1"/>
    </source>
</evidence>
<accession>A0A3E5AG69</accession>
<name>A0A3E5AG69_9BACT</name>
<dbReference type="CDD" id="cd02022">
    <property type="entry name" value="DPCK"/>
    <property type="match status" value="1"/>
</dbReference>
<evidence type="ECO:0000313" key="7">
    <source>
        <dbReference type="EMBL" id="RGN10872.1"/>
    </source>
</evidence>
<proteinExistence type="inferred from homology"/>
<reference evidence="9 10" key="1">
    <citation type="submission" date="2018-08" db="EMBL/GenBank/DDBJ databases">
        <title>A genome reference for cultivated species of the human gut microbiota.</title>
        <authorList>
            <person name="Zou Y."/>
            <person name="Xue W."/>
            <person name="Luo G."/>
        </authorList>
    </citation>
    <scope>NUCLEOTIDE SEQUENCE [LARGE SCALE GENOMIC DNA]</scope>
    <source>
        <strain evidence="8 10">AF46-2NS</strain>
        <strain evidence="7 9">OM06-11</strain>
    </source>
</reference>
<dbReference type="Proteomes" id="UP000261245">
    <property type="component" value="Unassembled WGS sequence"/>
</dbReference>
<evidence type="ECO:0000313" key="10">
    <source>
        <dbReference type="Proteomes" id="UP000286211"/>
    </source>
</evidence>
<dbReference type="GO" id="GO:0015937">
    <property type="term" value="P:coenzyme A biosynthetic process"/>
    <property type="evidence" value="ECO:0007669"/>
    <property type="project" value="UniProtKB-UniRule"/>
</dbReference>
<dbReference type="InterPro" id="IPR027417">
    <property type="entry name" value="P-loop_NTPase"/>
</dbReference>
<gene>
    <name evidence="5 8" type="primary">coaE</name>
    <name evidence="8" type="ORF">DW079_08205</name>
    <name evidence="7" type="ORF">DXB80_04685</name>
</gene>
<dbReference type="GO" id="GO:0005524">
    <property type="term" value="F:ATP binding"/>
    <property type="evidence" value="ECO:0007669"/>
    <property type="project" value="UniProtKB-UniRule"/>
</dbReference>
<dbReference type="Gene3D" id="3.40.50.300">
    <property type="entry name" value="P-loop containing nucleotide triphosphate hydrolases"/>
    <property type="match status" value="1"/>
</dbReference>
<dbReference type="EMBL" id="QRNB01000037">
    <property type="protein sequence ID" value="RHK10193.1"/>
    <property type="molecule type" value="Genomic_DNA"/>
</dbReference>
<evidence type="ECO:0000256" key="5">
    <source>
        <dbReference type="HAMAP-Rule" id="MF_00376"/>
    </source>
</evidence>
<protein>
    <recommendedName>
        <fullName evidence="5 6">Dephospho-CoA kinase</fullName>
        <ecNumber evidence="5 6">2.7.1.24</ecNumber>
    </recommendedName>
    <alternativeName>
        <fullName evidence="5">Dephosphocoenzyme A kinase</fullName>
    </alternativeName>
</protein>
<sequence length="191" mass="21466">MMKIAITGGIGSGKSYVCRILEKQGIRVYDCDAEAKRLMRTDACLQAGLKKLVGEQVYSAEGVLQKPVLAQFLLAGEANKQAVNDVVHPAVARDFEQSSYEWMESAILFDSGFYRRIHLDFVVCVTAPVPVRIQRIMQRDHIPAEKAQQWIDAVMPQEELAARSDFEIVNDGEQDIDAQVRKLLDIINNKE</sequence>
<comment type="caution">
    <text evidence="8">The sequence shown here is derived from an EMBL/GenBank/DDBJ whole genome shotgun (WGS) entry which is preliminary data.</text>
</comment>
<comment type="subcellular location">
    <subcellularLocation>
        <location evidence="5">Cytoplasm</location>
    </subcellularLocation>
</comment>
<dbReference type="UniPathway" id="UPA00241">
    <property type="reaction ID" value="UER00356"/>
</dbReference>
<dbReference type="HAMAP" id="MF_00376">
    <property type="entry name" value="Dephospho_CoA_kinase"/>
    <property type="match status" value="1"/>
</dbReference>
<dbReference type="Pfam" id="PF01121">
    <property type="entry name" value="CoaE"/>
    <property type="match status" value="1"/>
</dbReference>
<dbReference type="Proteomes" id="UP000286211">
    <property type="component" value="Unassembled WGS sequence"/>
</dbReference>
<keyword evidence="5" id="KW-0963">Cytoplasm</keyword>
<comment type="catalytic activity">
    <reaction evidence="5">
        <text>3'-dephospho-CoA + ATP = ADP + CoA + H(+)</text>
        <dbReference type="Rhea" id="RHEA:18245"/>
        <dbReference type="ChEBI" id="CHEBI:15378"/>
        <dbReference type="ChEBI" id="CHEBI:30616"/>
        <dbReference type="ChEBI" id="CHEBI:57287"/>
        <dbReference type="ChEBI" id="CHEBI:57328"/>
        <dbReference type="ChEBI" id="CHEBI:456216"/>
        <dbReference type="EC" id="2.7.1.24"/>
    </reaction>
</comment>
<keyword evidence="4 5" id="KW-0173">Coenzyme A biosynthesis</keyword>
<keyword evidence="5 8" id="KW-0418">Kinase</keyword>
<dbReference type="InterPro" id="IPR001977">
    <property type="entry name" value="Depp_CoAkinase"/>
</dbReference>
<dbReference type="GO" id="GO:0004140">
    <property type="term" value="F:dephospho-CoA kinase activity"/>
    <property type="evidence" value="ECO:0007669"/>
    <property type="project" value="UniProtKB-UniRule"/>
</dbReference>
<evidence type="ECO:0000256" key="3">
    <source>
        <dbReference type="ARBA" id="ARBA00022840"/>
    </source>
</evidence>
<evidence type="ECO:0000256" key="2">
    <source>
        <dbReference type="ARBA" id="ARBA00022741"/>
    </source>
</evidence>
<comment type="pathway">
    <text evidence="5">Cofactor biosynthesis; coenzyme A biosynthesis; CoA from (R)-pantothenate: step 5/5.</text>
</comment>
<keyword evidence="3 5" id="KW-0067">ATP-binding</keyword>
<comment type="function">
    <text evidence="5">Catalyzes the phosphorylation of the 3'-hydroxyl group of dephosphocoenzyme A to form coenzyme A.</text>
</comment>
<dbReference type="NCBIfam" id="TIGR00152">
    <property type="entry name" value="dephospho-CoA kinase"/>
    <property type="match status" value="1"/>
</dbReference>
<evidence type="ECO:0000256" key="4">
    <source>
        <dbReference type="ARBA" id="ARBA00022993"/>
    </source>
</evidence>
<dbReference type="GO" id="GO:0005737">
    <property type="term" value="C:cytoplasm"/>
    <property type="evidence" value="ECO:0007669"/>
    <property type="project" value="UniProtKB-SubCell"/>
</dbReference>
<dbReference type="EC" id="2.7.1.24" evidence="5 6"/>
<dbReference type="PROSITE" id="PS51219">
    <property type="entry name" value="DPCK"/>
    <property type="match status" value="1"/>
</dbReference>
<dbReference type="PANTHER" id="PTHR10695">
    <property type="entry name" value="DEPHOSPHO-COA KINASE-RELATED"/>
    <property type="match status" value="1"/>
</dbReference>
<organism evidence="8 10">
    <name type="scientific">Segatella copri</name>
    <dbReference type="NCBI Taxonomy" id="165179"/>
    <lineage>
        <taxon>Bacteria</taxon>
        <taxon>Pseudomonadati</taxon>
        <taxon>Bacteroidota</taxon>
        <taxon>Bacteroidia</taxon>
        <taxon>Bacteroidales</taxon>
        <taxon>Prevotellaceae</taxon>
        <taxon>Segatella</taxon>
    </lineage>
</organism>
<dbReference type="SUPFAM" id="SSF52540">
    <property type="entry name" value="P-loop containing nucleoside triphosphate hydrolases"/>
    <property type="match status" value="1"/>
</dbReference>
<keyword evidence="2 5" id="KW-0547">Nucleotide-binding</keyword>
<evidence type="ECO:0000313" key="9">
    <source>
        <dbReference type="Proteomes" id="UP000261245"/>
    </source>
</evidence>
<evidence type="ECO:0000256" key="1">
    <source>
        <dbReference type="ARBA" id="ARBA00009018"/>
    </source>
</evidence>
<keyword evidence="5 8" id="KW-0808">Transferase</keyword>
<dbReference type="PANTHER" id="PTHR10695:SF46">
    <property type="entry name" value="BIFUNCTIONAL COENZYME A SYNTHASE-RELATED"/>
    <property type="match status" value="1"/>
</dbReference>
<evidence type="ECO:0000256" key="6">
    <source>
        <dbReference type="NCBIfam" id="TIGR00152"/>
    </source>
</evidence>
<dbReference type="AlphaFoldDB" id="A0A3E5AG69"/>
<dbReference type="EMBL" id="QSUC01000008">
    <property type="protein sequence ID" value="RGN10872.1"/>
    <property type="molecule type" value="Genomic_DNA"/>
</dbReference>
<comment type="similarity">
    <text evidence="1 5">Belongs to the CoaE family.</text>
</comment>
<feature type="binding site" evidence="5">
    <location>
        <begin position="11"/>
        <end position="16"/>
    </location>
    <ligand>
        <name>ATP</name>
        <dbReference type="ChEBI" id="CHEBI:30616"/>
    </ligand>
</feature>